<dbReference type="Gene3D" id="2.30.30.40">
    <property type="entry name" value="SH3 Domains"/>
    <property type="match status" value="1"/>
</dbReference>
<evidence type="ECO:0000259" key="1">
    <source>
        <dbReference type="PROSITE" id="PS50851"/>
    </source>
</evidence>
<dbReference type="InterPro" id="IPR036061">
    <property type="entry name" value="CheW-like_dom_sf"/>
</dbReference>
<evidence type="ECO:0000313" key="3">
    <source>
        <dbReference type="Proteomes" id="UP000184423"/>
    </source>
</evidence>
<accession>A0A1M4SVW5</accession>
<dbReference type="AlphaFoldDB" id="A0A1M4SVW5"/>
<dbReference type="SMART" id="SM00260">
    <property type="entry name" value="CheW"/>
    <property type="match status" value="1"/>
</dbReference>
<dbReference type="EMBL" id="FQVG01000002">
    <property type="protein sequence ID" value="SHE36335.1"/>
    <property type="molecule type" value="Genomic_DNA"/>
</dbReference>
<reference evidence="3" key="1">
    <citation type="submission" date="2016-11" db="EMBL/GenBank/DDBJ databases">
        <authorList>
            <person name="Varghese N."/>
            <person name="Submissions S."/>
        </authorList>
    </citation>
    <scope>NUCLEOTIDE SEQUENCE [LARGE SCALE GENOMIC DNA]</scope>
    <source>
        <strain evidence="3">DSM 10124</strain>
    </source>
</reference>
<dbReference type="Proteomes" id="UP000184423">
    <property type="component" value="Unassembled WGS sequence"/>
</dbReference>
<organism evidence="2 3">
    <name type="scientific">Caloramator proteoclasticus DSM 10124</name>
    <dbReference type="NCBI Taxonomy" id="1121262"/>
    <lineage>
        <taxon>Bacteria</taxon>
        <taxon>Bacillati</taxon>
        <taxon>Bacillota</taxon>
        <taxon>Clostridia</taxon>
        <taxon>Eubacteriales</taxon>
        <taxon>Clostridiaceae</taxon>
        <taxon>Caloramator</taxon>
    </lineage>
</organism>
<dbReference type="GO" id="GO:0006935">
    <property type="term" value="P:chemotaxis"/>
    <property type="evidence" value="ECO:0007669"/>
    <property type="project" value="InterPro"/>
</dbReference>
<dbReference type="PROSITE" id="PS50851">
    <property type="entry name" value="CHEW"/>
    <property type="match status" value="1"/>
</dbReference>
<feature type="domain" description="CheW-like" evidence="1">
    <location>
        <begin position="1"/>
        <end position="129"/>
    </location>
</feature>
<gene>
    <name evidence="2" type="ORF">SAMN02746091_00255</name>
</gene>
<dbReference type="RefSeq" id="WP_027307554.1">
    <property type="nucleotide sequence ID" value="NZ_FQVG01000002.1"/>
</dbReference>
<dbReference type="PANTHER" id="PTHR22617">
    <property type="entry name" value="CHEMOTAXIS SENSOR HISTIDINE KINASE-RELATED"/>
    <property type="match status" value="1"/>
</dbReference>
<proteinExistence type="predicted"/>
<dbReference type="SUPFAM" id="SSF50341">
    <property type="entry name" value="CheW-like"/>
    <property type="match status" value="1"/>
</dbReference>
<name>A0A1M4SVW5_9CLOT</name>
<dbReference type="Gene3D" id="2.40.50.180">
    <property type="entry name" value="CheA-289, Domain 4"/>
    <property type="match status" value="1"/>
</dbReference>
<protein>
    <submittedName>
        <fullName evidence="2">Purine-binding chemotaxis protein CheW</fullName>
    </submittedName>
</protein>
<dbReference type="GO" id="GO:0005829">
    <property type="term" value="C:cytosol"/>
    <property type="evidence" value="ECO:0007669"/>
    <property type="project" value="TreeGrafter"/>
</dbReference>
<evidence type="ECO:0000313" key="2">
    <source>
        <dbReference type="EMBL" id="SHE36335.1"/>
    </source>
</evidence>
<dbReference type="PANTHER" id="PTHR22617:SF23">
    <property type="entry name" value="CHEMOTAXIS PROTEIN CHEW"/>
    <property type="match status" value="1"/>
</dbReference>
<sequence length="129" mass="14798">MQVVIFNIGKERFALETRLVHGIEKMMNITYVPKAPYYIRGLANLRGNIISVIDLKKYLNVDSEKVQENIIIVEVQEEKVGLMVDSVQEVVDITDDMLEKINNENTLTRGVINFKDYIVTLLDGENLIK</sequence>
<dbReference type="GO" id="GO:0007165">
    <property type="term" value="P:signal transduction"/>
    <property type="evidence" value="ECO:0007669"/>
    <property type="project" value="InterPro"/>
</dbReference>
<dbReference type="InterPro" id="IPR002545">
    <property type="entry name" value="CheW-lke_dom"/>
</dbReference>
<keyword evidence="3" id="KW-1185">Reference proteome</keyword>
<dbReference type="InterPro" id="IPR039315">
    <property type="entry name" value="CheW"/>
</dbReference>
<dbReference type="Pfam" id="PF01584">
    <property type="entry name" value="CheW"/>
    <property type="match status" value="1"/>
</dbReference>